<dbReference type="InterPro" id="IPR004466">
    <property type="entry name" value="RNase_M5"/>
</dbReference>
<evidence type="ECO:0000313" key="14">
    <source>
        <dbReference type="EMBL" id="MEQ3353612.1"/>
    </source>
</evidence>
<keyword evidence="6 11" id="KW-0699">rRNA-binding</keyword>
<evidence type="ECO:0000256" key="9">
    <source>
        <dbReference type="ARBA" id="ARBA00022842"/>
    </source>
</evidence>
<dbReference type="EMBL" id="JBBNPS010000010">
    <property type="protein sequence ID" value="MEQ3353612.1"/>
    <property type="molecule type" value="Genomic_DNA"/>
</dbReference>
<comment type="subcellular location">
    <subcellularLocation>
        <location evidence="11">Cytoplasm</location>
    </subcellularLocation>
</comment>
<evidence type="ECO:0000256" key="3">
    <source>
        <dbReference type="ARBA" id="ARBA00022552"/>
    </source>
</evidence>
<evidence type="ECO:0000256" key="8">
    <source>
        <dbReference type="ARBA" id="ARBA00022801"/>
    </source>
</evidence>
<evidence type="ECO:0000256" key="1">
    <source>
        <dbReference type="ARBA" id="ARBA00022490"/>
    </source>
</evidence>
<keyword evidence="4 11" id="KW-0540">Nuclease</keyword>
<dbReference type="RefSeq" id="WP_349053889.1">
    <property type="nucleotide sequence ID" value="NZ_JBBNPS010000010.1"/>
</dbReference>
<dbReference type="Gene3D" id="3.40.1360.10">
    <property type="match status" value="1"/>
</dbReference>
<dbReference type="Proteomes" id="UP001481872">
    <property type="component" value="Unassembled WGS sequence"/>
</dbReference>
<comment type="function">
    <text evidence="11">Required for correct processing of both the 5' and 3' ends of 5S rRNA precursor. Cleaves both sides of a double-stranded region yielding mature 5S rRNA in one step.</text>
</comment>
<keyword evidence="1 11" id="KW-0963">Cytoplasm</keyword>
<evidence type="ECO:0000259" key="13">
    <source>
        <dbReference type="PROSITE" id="PS50880"/>
    </source>
</evidence>
<name>A0ABV1J729_9FIRM</name>
<dbReference type="SMART" id="SM00493">
    <property type="entry name" value="TOPRIM"/>
    <property type="match status" value="1"/>
</dbReference>
<keyword evidence="3 11" id="KW-0698">rRNA processing</keyword>
<dbReference type="PANTHER" id="PTHR39156:SF1">
    <property type="entry name" value="RIBONUCLEASE M5"/>
    <property type="match status" value="1"/>
</dbReference>
<dbReference type="Pfam" id="PF13331">
    <property type="entry name" value="DUF4093"/>
    <property type="match status" value="1"/>
</dbReference>
<keyword evidence="10 11" id="KW-0694">RNA-binding</keyword>
<dbReference type="Pfam" id="PF01751">
    <property type="entry name" value="Toprim"/>
    <property type="match status" value="1"/>
</dbReference>
<comment type="caution">
    <text evidence="14">The sequence shown here is derived from an EMBL/GenBank/DDBJ whole genome shotgun (WGS) entry which is preliminary data.</text>
</comment>
<dbReference type="PANTHER" id="PTHR39156">
    <property type="entry name" value="RIBONUCLEASE M5"/>
    <property type="match status" value="1"/>
</dbReference>
<accession>A0ABV1J729</accession>
<comment type="catalytic activity">
    <reaction evidence="11">
        <text>Endonucleolytic cleavage of RNA, removing 21 and 42 nucleotides, respectively, from the 5'- and 3'-termini of a 5S-rRNA precursor.</text>
        <dbReference type="EC" id="3.1.26.8"/>
    </reaction>
</comment>
<evidence type="ECO:0000256" key="10">
    <source>
        <dbReference type="ARBA" id="ARBA00022884"/>
    </source>
</evidence>
<dbReference type="SUPFAM" id="SSF110455">
    <property type="entry name" value="Toprim domain"/>
    <property type="match status" value="1"/>
</dbReference>
<protein>
    <recommendedName>
        <fullName evidence="11 12">Ribonuclease M5</fullName>
        <ecNumber evidence="11 12">3.1.26.8</ecNumber>
    </recommendedName>
    <alternativeName>
        <fullName evidence="11">RNase M5</fullName>
    </alternativeName>
    <alternativeName>
        <fullName evidence="11">Ribosomal RNA terminal maturase M5</fullName>
    </alternativeName>
</protein>
<feature type="domain" description="Toprim" evidence="13">
    <location>
        <begin position="6"/>
        <end position="96"/>
    </location>
</feature>
<dbReference type="PROSITE" id="PS50880">
    <property type="entry name" value="TOPRIM"/>
    <property type="match status" value="1"/>
</dbReference>
<keyword evidence="7 11" id="KW-0255">Endonuclease</keyword>
<dbReference type="HAMAP" id="MF_01469">
    <property type="entry name" value="RNase_M5"/>
    <property type="match status" value="1"/>
</dbReference>
<dbReference type="NCBIfam" id="TIGR00334">
    <property type="entry name" value="5S_RNA_mat_M5"/>
    <property type="match status" value="1"/>
</dbReference>
<keyword evidence="2 11" id="KW-0690">Ribosome biogenesis</keyword>
<evidence type="ECO:0000256" key="12">
    <source>
        <dbReference type="NCBIfam" id="TIGR00334"/>
    </source>
</evidence>
<evidence type="ECO:0000256" key="5">
    <source>
        <dbReference type="ARBA" id="ARBA00022723"/>
    </source>
</evidence>
<dbReference type="InterPro" id="IPR025156">
    <property type="entry name" value="RNase_M5_C"/>
</dbReference>
<evidence type="ECO:0000256" key="7">
    <source>
        <dbReference type="ARBA" id="ARBA00022759"/>
    </source>
</evidence>
<dbReference type="EC" id="3.1.26.8" evidence="11 12"/>
<evidence type="ECO:0000256" key="11">
    <source>
        <dbReference type="HAMAP-Rule" id="MF_01469"/>
    </source>
</evidence>
<reference evidence="14 15" key="1">
    <citation type="submission" date="2024-04" db="EMBL/GenBank/DDBJ databases">
        <title>Human intestinal bacterial collection.</title>
        <authorList>
            <person name="Pauvert C."/>
            <person name="Hitch T.C.A."/>
            <person name="Clavel T."/>
        </authorList>
    </citation>
    <scope>NUCLEOTIDE SEQUENCE [LARGE SCALE GENOMIC DNA]</scope>
    <source>
        <strain evidence="14 15">CLA-SR-H026</strain>
    </source>
</reference>
<evidence type="ECO:0000256" key="2">
    <source>
        <dbReference type="ARBA" id="ARBA00022517"/>
    </source>
</evidence>
<dbReference type="GO" id="GO:0043822">
    <property type="term" value="F:ribonuclease M5 activity"/>
    <property type="evidence" value="ECO:0007669"/>
    <property type="project" value="UniProtKB-EC"/>
</dbReference>
<proteinExistence type="inferred from homology"/>
<comment type="similarity">
    <text evidence="11">Belongs to the ribonuclease M5 family.</text>
</comment>
<evidence type="ECO:0000313" key="15">
    <source>
        <dbReference type="Proteomes" id="UP001481872"/>
    </source>
</evidence>
<evidence type="ECO:0000256" key="6">
    <source>
        <dbReference type="ARBA" id="ARBA00022730"/>
    </source>
</evidence>
<dbReference type="CDD" id="cd01027">
    <property type="entry name" value="TOPRIM_RNase_M5_like"/>
    <property type="match status" value="1"/>
</dbReference>
<gene>
    <name evidence="11 14" type="primary">rnmV</name>
    <name evidence="14" type="ORF">AAA081_04755</name>
</gene>
<keyword evidence="8 11" id="KW-0378">Hydrolase</keyword>
<dbReference type="InterPro" id="IPR006171">
    <property type="entry name" value="TOPRIM_dom"/>
</dbReference>
<keyword evidence="15" id="KW-1185">Reference proteome</keyword>
<dbReference type="InterPro" id="IPR034141">
    <property type="entry name" value="TOPRIM_RNase_M5-like"/>
</dbReference>
<keyword evidence="9" id="KW-0460">Magnesium</keyword>
<organism evidence="14 15">
    <name type="scientific">Aedoeadaptatus acetigenes</name>
    <dbReference type="NCBI Taxonomy" id="2981723"/>
    <lineage>
        <taxon>Bacteria</taxon>
        <taxon>Bacillati</taxon>
        <taxon>Bacillota</taxon>
        <taxon>Tissierellia</taxon>
        <taxon>Tissierellales</taxon>
        <taxon>Peptoniphilaceae</taxon>
        <taxon>Aedoeadaptatus</taxon>
    </lineage>
</organism>
<sequence>MEEIIQEVIVVEGKDDIARVKSALNCDVMATGGYAFGEKFLRELKKVEARRGVIILTDPDYMGKQIRNRLTEALASPKQAYLPQDKALYKDDIGIENARPEDIRKAIFRAKPMKKSYEETFTKADMIRYGMTGASDAAERREKMAEALGIGHGNGKQFLRRLNSFGITVEEFERIYGEVFGE</sequence>
<evidence type="ECO:0000256" key="4">
    <source>
        <dbReference type="ARBA" id="ARBA00022722"/>
    </source>
</evidence>
<keyword evidence="5" id="KW-0479">Metal-binding</keyword>